<dbReference type="CDD" id="cd06529">
    <property type="entry name" value="S24_LexA-like"/>
    <property type="match status" value="1"/>
</dbReference>
<evidence type="ECO:0000256" key="1">
    <source>
        <dbReference type="ARBA" id="ARBA00022670"/>
    </source>
</evidence>
<proteinExistence type="predicted"/>
<dbReference type="SUPFAM" id="SSF51306">
    <property type="entry name" value="LexA/Signal peptidase"/>
    <property type="match status" value="1"/>
</dbReference>
<dbReference type="PANTHER" id="PTHR40661:SF3">
    <property type="entry name" value="FELS-1 PROPHAGE TRANSCRIPTIONAL REGULATOR"/>
    <property type="match status" value="1"/>
</dbReference>
<dbReference type="GO" id="GO:0003677">
    <property type="term" value="F:DNA binding"/>
    <property type="evidence" value="ECO:0007669"/>
    <property type="project" value="UniProtKB-KW"/>
</dbReference>
<keyword evidence="8" id="KW-1185">Reference proteome</keyword>
<dbReference type="GO" id="GO:0004252">
    <property type="term" value="F:serine-type endopeptidase activity"/>
    <property type="evidence" value="ECO:0007669"/>
    <property type="project" value="InterPro"/>
</dbReference>
<dbReference type="EMBL" id="JACHNY010000006">
    <property type="protein sequence ID" value="MBB4618860.1"/>
    <property type="molecule type" value="Genomic_DNA"/>
</dbReference>
<dbReference type="Pfam" id="PF00717">
    <property type="entry name" value="Peptidase_S24"/>
    <property type="match status" value="1"/>
</dbReference>
<evidence type="ECO:0000256" key="5">
    <source>
        <dbReference type="ARBA" id="ARBA00023163"/>
    </source>
</evidence>
<dbReference type="InterPro" id="IPR039418">
    <property type="entry name" value="LexA-like"/>
</dbReference>
<comment type="caution">
    <text evidence="7">The sequence shown here is derived from an EMBL/GenBank/DDBJ whole genome shotgun (WGS) entry which is preliminary data.</text>
</comment>
<dbReference type="InterPro" id="IPR036286">
    <property type="entry name" value="LexA/Signal_pep-like_sf"/>
</dbReference>
<evidence type="ECO:0000313" key="8">
    <source>
        <dbReference type="Proteomes" id="UP000574769"/>
    </source>
</evidence>
<evidence type="ECO:0000256" key="2">
    <source>
        <dbReference type="ARBA" id="ARBA00022801"/>
    </source>
</evidence>
<keyword evidence="4" id="KW-0238">DNA-binding</keyword>
<organism evidence="7 8">
    <name type="scientific">Sphingomonas abaci</name>
    <dbReference type="NCBI Taxonomy" id="237611"/>
    <lineage>
        <taxon>Bacteria</taxon>
        <taxon>Pseudomonadati</taxon>
        <taxon>Pseudomonadota</taxon>
        <taxon>Alphaproteobacteria</taxon>
        <taxon>Sphingomonadales</taxon>
        <taxon>Sphingomonadaceae</taxon>
        <taxon>Sphingomonas</taxon>
    </lineage>
</organism>
<dbReference type="InterPro" id="IPR015927">
    <property type="entry name" value="Peptidase_S24_S26A/B/C"/>
</dbReference>
<keyword evidence="5" id="KW-0804">Transcription</keyword>
<keyword evidence="3" id="KW-0805">Transcription regulation</keyword>
<keyword evidence="2" id="KW-0378">Hydrolase</keyword>
<dbReference type="AlphaFoldDB" id="A0A7W7F0Z1"/>
<evidence type="ECO:0000256" key="4">
    <source>
        <dbReference type="ARBA" id="ARBA00023125"/>
    </source>
</evidence>
<evidence type="ECO:0000313" key="7">
    <source>
        <dbReference type="EMBL" id="MBB4618860.1"/>
    </source>
</evidence>
<dbReference type="GO" id="GO:0016020">
    <property type="term" value="C:membrane"/>
    <property type="evidence" value="ECO:0007669"/>
    <property type="project" value="InterPro"/>
</dbReference>
<feature type="domain" description="Peptidase S24/S26A/S26B/S26C" evidence="6">
    <location>
        <begin position="86"/>
        <end position="200"/>
    </location>
</feature>
<dbReference type="Proteomes" id="UP000574769">
    <property type="component" value="Unassembled WGS sequence"/>
</dbReference>
<evidence type="ECO:0000259" key="6">
    <source>
        <dbReference type="Pfam" id="PF00717"/>
    </source>
</evidence>
<protein>
    <submittedName>
        <fullName evidence="7">Phage repressor protein C with HTH and peptisase S24 domain</fullName>
    </submittedName>
</protein>
<dbReference type="PROSITE" id="PS00501">
    <property type="entry name" value="SPASE_I_1"/>
    <property type="match status" value="1"/>
</dbReference>
<dbReference type="GO" id="GO:0006508">
    <property type="term" value="P:proteolysis"/>
    <property type="evidence" value="ECO:0007669"/>
    <property type="project" value="UniProtKB-KW"/>
</dbReference>
<dbReference type="InterPro" id="IPR019756">
    <property type="entry name" value="Pept_S26A_signal_pept_1_Ser-AS"/>
</dbReference>
<name>A0A7W7F0Z1_9SPHN</name>
<dbReference type="Gene3D" id="2.10.109.10">
    <property type="entry name" value="Umud Fragment, subunit A"/>
    <property type="match status" value="1"/>
</dbReference>
<sequence>MIVQNARSALEALAARDGVSLSALSQMLGRNPAYLQQYIRRGSPRTLAEGDRRRLADFFGVAETVLGGAEPSAEPRYRLPRLDLAASAGPGAYVDAEVASGVETLDPHLARRLRLAPGAGSILRVRGTSMEPALYDGDHIVIDRHDRQPARQPAIFVIRIGETLMVKRVSLEGGRLVIRSDHPDAPPVPDGEVGVIGRVVWQMRAWR</sequence>
<reference evidence="7 8" key="1">
    <citation type="submission" date="2020-08" db="EMBL/GenBank/DDBJ databases">
        <title>Genomic Encyclopedia of Type Strains, Phase IV (KMG-IV): sequencing the most valuable type-strain genomes for metagenomic binning, comparative biology and taxonomic classification.</title>
        <authorList>
            <person name="Goeker M."/>
        </authorList>
    </citation>
    <scope>NUCLEOTIDE SEQUENCE [LARGE SCALE GENOMIC DNA]</scope>
    <source>
        <strain evidence="7 8">DSM 15867</strain>
    </source>
</reference>
<keyword evidence="1" id="KW-0645">Protease</keyword>
<dbReference type="RefSeq" id="WP_343059075.1">
    <property type="nucleotide sequence ID" value="NZ_JACHNY010000006.1"/>
</dbReference>
<dbReference type="PANTHER" id="PTHR40661">
    <property type="match status" value="1"/>
</dbReference>
<evidence type="ECO:0000256" key="3">
    <source>
        <dbReference type="ARBA" id="ARBA00023015"/>
    </source>
</evidence>
<gene>
    <name evidence="7" type="ORF">GGQ96_003006</name>
</gene>
<accession>A0A7W7F0Z1</accession>